<dbReference type="Proteomes" id="UP000053512">
    <property type="component" value="Unassembled WGS sequence"/>
</dbReference>
<dbReference type="OrthoDB" id="4543699at2"/>
<proteinExistence type="predicted"/>
<protein>
    <submittedName>
        <fullName evidence="1">Uncharacterized protein</fullName>
    </submittedName>
</protein>
<organism evidence="1 2">
    <name type="scientific">Kocuria rosea subsp. polaris</name>
    <dbReference type="NCBI Taxonomy" id="136273"/>
    <lineage>
        <taxon>Bacteria</taxon>
        <taxon>Bacillati</taxon>
        <taxon>Actinomycetota</taxon>
        <taxon>Actinomycetes</taxon>
        <taxon>Micrococcales</taxon>
        <taxon>Micrococcaceae</taxon>
        <taxon>Kocuria</taxon>
    </lineage>
</organism>
<dbReference type="RefSeq" id="WP_058872895.1">
    <property type="nucleotide sequence ID" value="NZ_LQBK01000004.1"/>
</dbReference>
<reference evidence="2" key="1">
    <citation type="submission" date="2015-12" db="EMBL/GenBank/DDBJ databases">
        <authorList>
            <person name="Nair G.R."/>
            <person name="Kaur G."/>
            <person name="Mayilraj S."/>
        </authorList>
    </citation>
    <scope>NUCLEOTIDE SEQUENCE [LARGE SCALE GENOMIC DNA]</scope>
    <source>
        <strain evidence="2">CD08_4</strain>
    </source>
</reference>
<dbReference type="EMBL" id="LQBK01000004">
    <property type="protein sequence ID" value="KUG61479.1"/>
    <property type="molecule type" value="Genomic_DNA"/>
</dbReference>
<sequence length="121" mass="13758">MPQDTEMNRSSLRTLLLHRSLVPKLNEETLSSWTPQILQNLERLSSSVQGHPHVENLGRWRRIVETRDVETLRTVLDSPDPGSIEMREVSPMGGLIGQDERLSLLRMPHNRALGDLVGTTR</sequence>
<comment type="caution">
    <text evidence="1">The sequence shown here is derived from an EMBL/GenBank/DDBJ whole genome shotgun (WGS) entry which is preliminary data.</text>
</comment>
<evidence type="ECO:0000313" key="1">
    <source>
        <dbReference type="EMBL" id="KUG61479.1"/>
    </source>
</evidence>
<evidence type="ECO:0000313" key="2">
    <source>
        <dbReference type="Proteomes" id="UP000053512"/>
    </source>
</evidence>
<gene>
    <name evidence="1" type="ORF">AVL61_00695</name>
</gene>
<accession>A0A0W8IMX7</accession>
<name>A0A0W8IMX7_KOCRO</name>
<dbReference type="AlphaFoldDB" id="A0A0W8IMX7"/>